<proteinExistence type="predicted"/>
<evidence type="ECO:0000256" key="1">
    <source>
        <dbReference type="SAM" id="Phobius"/>
    </source>
</evidence>
<accession>A0ABR7JMV5</accession>
<dbReference type="InterPro" id="IPR014729">
    <property type="entry name" value="Rossmann-like_a/b/a_fold"/>
</dbReference>
<dbReference type="RefSeq" id="WP_153972121.1">
    <property type="nucleotide sequence ID" value="NZ_JACRWE010000002.1"/>
</dbReference>
<dbReference type="Proteomes" id="UP000609849">
    <property type="component" value="Unassembled WGS sequence"/>
</dbReference>
<reference evidence="3 4" key="1">
    <citation type="submission" date="2020-08" db="EMBL/GenBank/DDBJ databases">
        <authorList>
            <person name="Liu C."/>
            <person name="Sun Q."/>
        </authorList>
    </citation>
    <scope>NUCLEOTIDE SEQUENCE [LARGE SCALE GENOMIC DNA]</scope>
    <source>
        <strain evidence="3 4">NSJ-18</strain>
    </source>
</reference>
<feature type="transmembrane region" description="Helical" evidence="1">
    <location>
        <begin position="27"/>
        <end position="44"/>
    </location>
</feature>
<protein>
    <submittedName>
        <fullName evidence="3">YdcF family protein</fullName>
    </submittedName>
</protein>
<gene>
    <name evidence="3" type="ORF">H8923_05650</name>
</gene>
<dbReference type="PANTHER" id="PTHR30336:SF4">
    <property type="entry name" value="ENVELOPE BIOGENESIS FACTOR ELYC"/>
    <property type="match status" value="1"/>
</dbReference>
<dbReference type="CDD" id="cd06259">
    <property type="entry name" value="YdcF-like"/>
    <property type="match status" value="1"/>
</dbReference>
<keyword evidence="1" id="KW-0812">Transmembrane</keyword>
<comment type="caution">
    <text evidence="3">The sequence shown here is derived from an EMBL/GenBank/DDBJ whole genome shotgun (WGS) entry which is preliminary data.</text>
</comment>
<feature type="transmembrane region" description="Helical" evidence="1">
    <location>
        <begin position="65"/>
        <end position="85"/>
    </location>
</feature>
<keyword evidence="1" id="KW-1133">Transmembrane helix</keyword>
<name>A0ABR7JMV5_9FIRM</name>
<dbReference type="InterPro" id="IPR051599">
    <property type="entry name" value="Cell_Envelope_Assoc"/>
</dbReference>
<evidence type="ECO:0000259" key="2">
    <source>
        <dbReference type="Pfam" id="PF02698"/>
    </source>
</evidence>
<dbReference type="Pfam" id="PF02698">
    <property type="entry name" value="DUF218"/>
    <property type="match status" value="1"/>
</dbReference>
<evidence type="ECO:0000313" key="4">
    <source>
        <dbReference type="Proteomes" id="UP000609849"/>
    </source>
</evidence>
<keyword evidence="4" id="KW-1185">Reference proteome</keyword>
<dbReference type="PANTHER" id="PTHR30336">
    <property type="entry name" value="INNER MEMBRANE PROTEIN, PROBABLE PERMEASE"/>
    <property type="match status" value="1"/>
</dbReference>
<evidence type="ECO:0000313" key="3">
    <source>
        <dbReference type="EMBL" id="MBC5996239.1"/>
    </source>
</evidence>
<dbReference type="EMBL" id="JACRWE010000002">
    <property type="protein sequence ID" value="MBC5996239.1"/>
    <property type="molecule type" value="Genomic_DNA"/>
</dbReference>
<feature type="domain" description="DUF218" evidence="2">
    <location>
        <begin position="98"/>
        <end position="240"/>
    </location>
</feature>
<feature type="transmembrane region" description="Helical" evidence="1">
    <location>
        <begin position="5"/>
        <end position="21"/>
    </location>
</feature>
<dbReference type="Gene3D" id="3.40.50.620">
    <property type="entry name" value="HUPs"/>
    <property type="match status" value="1"/>
</dbReference>
<keyword evidence="1" id="KW-0472">Membrane</keyword>
<sequence>MSKNIYGFIISILSSILILSINGVNFSALFIIVSIWIVYIYIILNQTENFTTNKIIKTIFKIYKSLVYIFFISMILIESIIIINMNHLKEAKDIEKLDNVIVLGAGLDGYSVGKTLKSRLDKAIEYYKLNEDVNIIVSGGQGEDELISEAEAMNRYLIENGVNKEQIIKEDKATTTLENILYSKEILKKLNYEDKKVLIVTNEFHITRAMVIANILGVKNEGLSSETPLKIRVNYLIREYPTMVIDILRTSYYSFFK</sequence>
<organism evidence="3 4">
    <name type="scientific">Romboutsia faecis</name>
    <dbReference type="NCBI Taxonomy" id="2764597"/>
    <lineage>
        <taxon>Bacteria</taxon>
        <taxon>Bacillati</taxon>
        <taxon>Bacillota</taxon>
        <taxon>Clostridia</taxon>
        <taxon>Peptostreptococcales</taxon>
        <taxon>Peptostreptococcaceae</taxon>
        <taxon>Romboutsia</taxon>
    </lineage>
</organism>
<dbReference type="InterPro" id="IPR003848">
    <property type="entry name" value="DUF218"/>
</dbReference>